<proteinExistence type="predicted"/>
<reference evidence="2 3" key="1">
    <citation type="submission" date="2019-12" db="EMBL/GenBank/DDBJ databases">
        <title>Genomic-based taxomic classification of the family Erythrobacteraceae.</title>
        <authorList>
            <person name="Xu L."/>
        </authorList>
    </citation>
    <scope>NUCLEOTIDE SEQUENCE [LARGE SCALE GENOMIC DNA]</scope>
    <source>
        <strain evidence="2 3">MCCC 1K02066</strain>
    </source>
</reference>
<dbReference type="RefSeq" id="WP_160747113.1">
    <property type="nucleotide sequence ID" value="NZ_WTYK01000006.1"/>
</dbReference>
<dbReference type="Proteomes" id="UP000469159">
    <property type="component" value="Unassembled WGS sequence"/>
</dbReference>
<evidence type="ECO:0000313" key="2">
    <source>
        <dbReference type="EMBL" id="MXP42262.1"/>
    </source>
</evidence>
<evidence type="ECO:0000256" key="1">
    <source>
        <dbReference type="SAM" id="MobiDB-lite"/>
    </source>
</evidence>
<organism evidence="2 3">
    <name type="scientific">Croceibacterium soli</name>
    <dbReference type="NCBI Taxonomy" id="1739690"/>
    <lineage>
        <taxon>Bacteria</taxon>
        <taxon>Pseudomonadati</taxon>
        <taxon>Pseudomonadota</taxon>
        <taxon>Alphaproteobacteria</taxon>
        <taxon>Sphingomonadales</taxon>
        <taxon>Erythrobacteraceae</taxon>
        <taxon>Croceibacterium</taxon>
    </lineage>
</organism>
<accession>A0A6I4UTN0</accession>
<gene>
    <name evidence="2" type="ORF">GRI75_11490</name>
</gene>
<dbReference type="EMBL" id="WTYK01000006">
    <property type="protein sequence ID" value="MXP42262.1"/>
    <property type="molecule type" value="Genomic_DNA"/>
</dbReference>
<sequence length="79" mass="8736">MKRNNDPRKPGDVDRLDGDASDPENRTWPAGEPEPSERRTMGGGMDQQPGRRMAQETGEDVTGAGSRRPTEREEDDGEP</sequence>
<protein>
    <submittedName>
        <fullName evidence="2">Uncharacterized protein</fullName>
    </submittedName>
</protein>
<comment type="caution">
    <text evidence="2">The sequence shown here is derived from an EMBL/GenBank/DDBJ whole genome shotgun (WGS) entry which is preliminary data.</text>
</comment>
<evidence type="ECO:0000313" key="3">
    <source>
        <dbReference type="Proteomes" id="UP000469159"/>
    </source>
</evidence>
<name>A0A6I4UTN0_9SPHN</name>
<feature type="region of interest" description="Disordered" evidence="1">
    <location>
        <begin position="1"/>
        <end position="79"/>
    </location>
</feature>
<dbReference type="AlphaFoldDB" id="A0A6I4UTN0"/>
<feature type="compositionally biased region" description="Basic and acidic residues" evidence="1">
    <location>
        <begin position="1"/>
        <end position="18"/>
    </location>
</feature>
<keyword evidence="3" id="KW-1185">Reference proteome</keyword>